<dbReference type="EMBL" id="BMAW01037380">
    <property type="protein sequence ID" value="GFU48188.1"/>
    <property type="molecule type" value="Genomic_DNA"/>
</dbReference>
<accession>A0A8X6QWD9</accession>
<comment type="caution">
    <text evidence="1">The sequence shown here is derived from an EMBL/GenBank/DDBJ whole genome shotgun (WGS) entry which is preliminary data.</text>
</comment>
<dbReference type="PANTHER" id="PTHR33064">
    <property type="entry name" value="POL PROTEIN"/>
    <property type="match status" value="1"/>
</dbReference>
<keyword evidence="2" id="KW-1185">Reference proteome</keyword>
<name>A0A8X6QWD9_NEPPI</name>
<dbReference type="InterPro" id="IPR043128">
    <property type="entry name" value="Rev_trsase/Diguanyl_cyclase"/>
</dbReference>
<evidence type="ECO:0000313" key="1">
    <source>
        <dbReference type="EMBL" id="GFU48188.1"/>
    </source>
</evidence>
<feature type="non-terminal residue" evidence="1">
    <location>
        <position position="1"/>
    </location>
</feature>
<protein>
    <submittedName>
        <fullName evidence="1">Retrovirus-related Pol polyprotein from transposon 297</fullName>
    </submittedName>
</protein>
<sequence length="111" mass="12159">GISPLPEKVAAITNFPKPDTVKELRLFFVICNFYRRFIPHAARTLAVLISNLMGAKRMTEHASCGQKTTAAFEKRKKDLAKAIDLYHHAADALLAIVVDTSDTAVGAALHQ</sequence>
<dbReference type="Gene3D" id="3.30.70.270">
    <property type="match status" value="1"/>
</dbReference>
<dbReference type="SUPFAM" id="SSF56672">
    <property type="entry name" value="DNA/RNA polymerases"/>
    <property type="match status" value="1"/>
</dbReference>
<proteinExistence type="predicted"/>
<gene>
    <name evidence="1" type="primary">pol_2772</name>
    <name evidence="1" type="ORF">NPIL_136131</name>
</gene>
<evidence type="ECO:0000313" key="2">
    <source>
        <dbReference type="Proteomes" id="UP000887013"/>
    </source>
</evidence>
<reference evidence="1" key="1">
    <citation type="submission" date="2020-08" db="EMBL/GenBank/DDBJ databases">
        <title>Multicomponent nature underlies the extraordinary mechanical properties of spider dragline silk.</title>
        <authorList>
            <person name="Kono N."/>
            <person name="Nakamura H."/>
            <person name="Mori M."/>
            <person name="Yoshida Y."/>
            <person name="Ohtoshi R."/>
            <person name="Malay A.D."/>
            <person name="Moran D.A.P."/>
            <person name="Tomita M."/>
            <person name="Numata K."/>
            <person name="Arakawa K."/>
        </authorList>
    </citation>
    <scope>NUCLEOTIDE SEQUENCE</scope>
</reference>
<dbReference type="InterPro" id="IPR051320">
    <property type="entry name" value="Viral_Replic_Matur_Polypro"/>
</dbReference>
<organism evidence="1 2">
    <name type="scientific">Nephila pilipes</name>
    <name type="common">Giant wood spider</name>
    <name type="synonym">Nephila maculata</name>
    <dbReference type="NCBI Taxonomy" id="299642"/>
    <lineage>
        <taxon>Eukaryota</taxon>
        <taxon>Metazoa</taxon>
        <taxon>Ecdysozoa</taxon>
        <taxon>Arthropoda</taxon>
        <taxon>Chelicerata</taxon>
        <taxon>Arachnida</taxon>
        <taxon>Araneae</taxon>
        <taxon>Araneomorphae</taxon>
        <taxon>Entelegynae</taxon>
        <taxon>Araneoidea</taxon>
        <taxon>Nephilidae</taxon>
        <taxon>Nephila</taxon>
    </lineage>
</organism>
<dbReference type="OrthoDB" id="6426130at2759"/>
<dbReference type="InterPro" id="IPR043502">
    <property type="entry name" value="DNA/RNA_pol_sf"/>
</dbReference>
<dbReference type="GO" id="GO:0071897">
    <property type="term" value="P:DNA biosynthetic process"/>
    <property type="evidence" value="ECO:0007669"/>
    <property type="project" value="UniProtKB-ARBA"/>
</dbReference>
<dbReference type="PANTHER" id="PTHR33064:SF37">
    <property type="entry name" value="RIBONUCLEASE H"/>
    <property type="match status" value="1"/>
</dbReference>
<dbReference type="AlphaFoldDB" id="A0A8X6QWD9"/>
<dbReference type="Proteomes" id="UP000887013">
    <property type="component" value="Unassembled WGS sequence"/>
</dbReference>